<dbReference type="PANTHER" id="PTHR11236:SF50">
    <property type="entry name" value="AMINODEOXYCHORISMATE SYNTHASE COMPONENT 1"/>
    <property type="match status" value="1"/>
</dbReference>
<dbReference type="InterPro" id="IPR019999">
    <property type="entry name" value="Anth_synth_I-like"/>
</dbReference>
<gene>
    <name evidence="4" type="primary">pabB</name>
    <name evidence="4" type="ORF">NCTC9081_04556</name>
</gene>
<feature type="region of interest" description="Disordered" evidence="1">
    <location>
        <begin position="273"/>
        <end position="295"/>
    </location>
</feature>
<accession>A0A376W6I3</accession>
<evidence type="ECO:0000256" key="1">
    <source>
        <dbReference type="SAM" id="MobiDB-lite"/>
    </source>
</evidence>
<dbReference type="GO" id="GO:0000162">
    <property type="term" value="P:L-tryptophan biosynthetic process"/>
    <property type="evidence" value="ECO:0007669"/>
    <property type="project" value="TreeGrafter"/>
</dbReference>
<dbReference type="AlphaFoldDB" id="A0A376W6I3"/>
<evidence type="ECO:0000259" key="2">
    <source>
        <dbReference type="Pfam" id="PF00425"/>
    </source>
</evidence>
<name>A0A376W6I3_ECOLX</name>
<dbReference type="InterPro" id="IPR005801">
    <property type="entry name" value="ADC_synthase"/>
</dbReference>
<keyword evidence="4" id="KW-0808">Transferase</keyword>
<dbReference type="InterPro" id="IPR006805">
    <property type="entry name" value="Anth_synth_I_N"/>
</dbReference>
<feature type="compositionally biased region" description="Basic and acidic residues" evidence="1">
    <location>
        <begin position="285"/>
        <end position="295"/>
    </location>
</feature>
<dbReference type="Proteomes" id="UP000254716">
    <property type="component" value="Unassembled WGS sequence"/>
</dbReference>
<reference evidence="4 5" key="1">
    <citation type="submission" date="2018-06" db="EMBL/GenBank/DDBJ databases">
        <authorList>
            <consortium name="Pathogen Informatics"/>
            <person name="Doyle S."/>
        </authorList>
    </citation>
    <scope>NUCLEOTIDE SEQUENCE [LARGE SCALE GENOMIC DNA]</scope>
    <source>
        <strain evidence="4 5">NCTC9081</strain>
    </source>
</reference>
<feature type="domain" description="Chorismate-utilising enzyme C-terminal" evidence="2">
    <location>
        <begin position="190"/>
        <end position="327"/>
    </location>
</feature>
<dbReference type="EC" id="2.6.1.85" evidence="4"/>
<sequence length="415" mass="47258">MKTLSPAVITLPWRQDAAEFYFSRLSHLPWAMLLHSGYADHPYSRFDIVVAEPICTLTTFGKETVVSESEKRTTTTDDPLQVLQQVLDRADIRPAHNEDLPFQGGALGLFGYDLGRRFESLPEIAQQDIVLPDMAVGIYDWALVVDHQRQTVSLLSHNDVNARRAWLESQQFSPQEDFTLTSDWQSNMTREQYGEKFRQVQEYLHSGDCYQVNLAQRFHATYSGDEWQAFLQLNQANRAPFSAFLRLEQGAILSLSPERFILCDNSEIQTRPIKGTLPRLPDPQEDSKQAEKLANSAKDRAENLMIVDLMRNDIGRVAVAGSVKSTRALRGGTLPCRASSGQHHNGATTRTVTRQRSVARGFSWWLNNRGTESTGYGNYRRTGTAPTQCLVRQHWLFELLRQHGHQHYYPHADCH</sequence>
<feature type="domain" description="Anthranilate synthase component I N-terminal" evidence="3">
    <location>
        <begin position="22"/>
        <end position="152"/>
    </location>
</feature>
<dbReference type="PANTHER" id="PTHR11236">
    <property type="entry name" value="AMINOBENZOATE/ANTHRANILATE SYNTHASE"/>
    <property type="match status" value="1"/>
</dbReference>
<evidence type="ECO:0000259" key="3">
    <source>
        <dbReference type="Pfam" id="PF04715"/>
    </source>
</evidence>
<dbReference type="EMBL" id="UGCV01000008">
    <property type="protein sequence ID" value="STJ19047.1"/>
    <property type="molecule type" value="Genomic_DNA"/>
</dbReference>
<dbReference type="InterPro" id="IPR015890">
    <property type="entry name" value="Chorismate_C"/>
</dbReference>
<dbReference type="Pfam" id="PF00425">
    <property type="entry name" value="Chorismate_bind"/>
    <property type="match status" value="1"/>
</dbReference>
<dbReference type="Gene3D" id="3.60.120.10">
    <property type="entry name" value="Anthranilate synthase"/>
    <property type="match status" value="1"/>
</dbReference>
<organism evidence="4 5">
    <name type="scientific">Escherichia coli</name>
    <dbReference type="NCBI Taxonomy" id="562"/>
    <lineage>
        <taxon>Bacteria</taxon>
        <taxon>Pseudomonadati</taxon>
        <taxon>Pseudomonadota</taxon>
        <taxon>Gammaproteobacteria</taxon>
        <taxon>Enterobacterales</taxon>
        <taxon>Enterobacteriaceae</taxon>
        <taxon>Escherichia</taxon>
    </lineage>
</organism>
<protein>
    <submittedName>
        <fullName evidence="4">Para-aminobenzoate synthase component I</fullName>
        <ecNumber evidence="4">2.6.1.85</ecNumber>
    </submittedName>
</protein>
<dbReference type="GO" id="GO:0046820">
    <property type="term" value="F:4-amino-4-deoxychorismate synthase activity"/>
    <property type="evidence" value="ECO:0007669"/>
    <property type="project" value="UniProtKB-EC"/>
</dbReference>
<evidence type="ECO:0000313" key="5">
    <source>
        <dbReference type="Proteomes" id="UP000254716"/>
    </source>
</evidence>
<dbReference type="SUPFAM" id="SSF56322">
    <property type="entry name" value="ADC synthase"/>
    <property type="match status" value="1"/>
</dbReference>
<dbReference type="Pfam" id="PF04715">
    <property type="entry name" value="Anth_synt_I_N"/>
    <property type="match status" value="1"/>
</dbReference>
<evidence type="ECO:0000313" key="4">
    <source>
        <dbReference type="EMBL" id="STJ19047.1"/>
    </source>
</evidence>
<dbReference type="PRINTS" id="PR00095">
    <property type="entry name" value="ANTSNTHASEI"/>
</dbReference>
<keyword evidence="4" id="KW-0032">Aminotransferase</keyword>
<dbReference type="NCBIfam" id="NF012009">
    <property type="entry name" value="PRK15465.1"/>
    <property type="match status" value="1"/>
</dbReference>
<proteinExistence type="predicted"/>